<organism evidence="1 2">
    <name type="scientific">Naegleria lovaniensis</name>
    <name type="common">Amoeba</name>
    <dbReference type="NCBI Taxonomy" id="51637"/>
    <lineage>
        <taxon>Eukaryota</taxon>
        <taxon>Discoba</taxon>
        <taxon>Heterolobosea</taxon>
        <taxon>Tetramitia</taxon>
        <taxon>Eutetramitia</taxon>
        <taxon>Vahlkampfiidae</taxon>
        <taxon>Naegleria</taxon>
    </lineage>
</organism>
<dbReference type="InterPro" id="IPR050952">
    <property type="entry name" value="TRIM-NHL_E3_ligases"/>
</dbReference>
<dbReference type="SUPFAM" id="SSF75011">
    <property type="entry name" value="3-carboxy-cis,cis-mucoante lactonizing enzyme"/>
    <property type="match status" value="1"/>
</dbReference>
<sequence length="351" mass="40505">MTLFDPLSRSSEDGDCARLKLISNLCNYSHHLDEFYSKLQSKMRNDRKRVHGFPMHHEMIFTFSPDTSDPNIYIRNDNTNVSDPTDIQISYRLNLILVSDYEGSKIEVFDLETKKHKNSIFPLPQEKPRHFCIEENYDGQNNEAIILCCKDDILKYDLKQFLTIGKQEVGKIWASSKCDWAQGLAISYSTRQLYVCDHGQSNIVILNLISGEFVYQFPVNEAFGLALTNDEQYLVVTQVNSCNTVQIFKKESFNAVNGETEWKSIKTLGIVQNEHGSKFHNPCAVIFDRFSRNLLVCDNGNRRIQVFSFNTFEPVGVFGDVDNQFFRYFPYSLCLNELTGELLVCQCEECF</sequence>
<evidence type="ECO:0000313" key="1">
    <source>
        <dbReference type="EMBL" id="KAG2387464.1"/>
    </source>
</evidence>
<dbReference type="PANTHER" id="PTHR24104:SF25">
    <property type="entry name" value="PROTEIN LIN-41"/>
    <property type="match status" value="1"/>
</dbReference>
<protein>
    <submittedName>
        <fullName evidence="1">Uncharacterized protein</fullName>
    </submittedName>
</protein>
<dbReference type="Proteomes" id="UP000816034">
    <property type="component" value="Unassembled WGS sequence"/>
</dbReference>
<keyword evidence="2" id="KW-1185">Reference proteome</keyword>
<accession>A0AA88GWM5</accession>
<evidence type="ECO:0000313" key="2">
    <source>
        <dbReference type="Proteomes" id="UP000816034"/>
    </source>
</evidence>
<dbReference type="EMBL" id="PYSW02000013">
    <property type="protein sequence ID" value="KAG2387464.1"/>
    <property type="molecule type" value="Genomic_DNA"/>
</dbReference>
<dbReference type="RefSeq" id="XP_044551456.1">
    <property type="nucleotide sequence ID" value="XM_044691142.1"/>
</dbReference>
<dbReference type="AlphaFoldDB" id="A0AA88GWM5"/>
<gene>
    <name evidence="1" type="ORF">C9374_001796</name>
</gene>
<dbReference type="Gene3D" id="2.120.10.30">
    <property type="entry name" value="TolB, C-terminal domain"/>
    <property type="match status" value="2"/>
</dbReference>
<dbReference type="GeneID" id="68094252"/>
<dbReference type="PANTHER" id="PTHR24104">
    <property type="entry name" value="E3 UBIQUITIN-PROTEIN LIGASE NHLRC1-RELATED"/>
    <property type="match status" value="1"/>
</dbReference>
<dbReference type="InterPro" id="IPR011042">
    <property type="entry name" value="6-blade_b-propeller_TolB-like"/>
</dbReference>
<proteinExistence type="predicted"/>
<comment type="caution">
    <text evidence="1">The sequence shown here is derived from an EMBL/GenBank/DDBJ whole genome shotgun (WGS) entry which is preliminary data.</text>
</comment>
<dbReference type="GO" id="GO:0008270">
    <property type="term" value="F:zinc ion binding"/>
    <property type="evidence" value="ECO:0007669"/>
    <property type="project" value="UniProtKB-KW"/>
</dbReference>
<name>A0AA88GWM5_NAELO</name>
<reference evidence="1 2" key="1">
    <citation type="journal article" date="2018" name="BMC Genomics">
        <title>The genome of Naegleria lovaniensis, the basis for a comparative approach to unravel pathogenicity factors of the human pathogenic amoeba N. fowleri.</title>
        <authorList>
            <person name="Liechti N."/>
            <person name="Schurch N."/>
            <person name="Bruggmann R."/>
            <person name="Wittwer M."/>
        </authorList>
    </citation>
    <scope>NUCLEOTIDE SEQUENCE [LARGE SCALE GENOMIC DNA]</scope>
    <source>
        <strain evidence="1 2">ATCC 30569</strain>
    </source>
</reference>